<organism evidence="1 2">
    <name type="scientific">Pseudoalteromonas luteoviolacea</name>
    <dbReference type="NCBI Taxonomy" id="43657"/>
    <lineage>
        <taxon>Bacteria</taxon>
        <taxon>Pseudomonadati</taxon>
        <taxon>Pseudomonadota</taxon>
        <taxon>Gammaproteobacteria</taxon>
        <taxon>Alteromonadales</taxon>
        <taxon>Pseudoalteromonadaceae</taxon>
        <taxon>Pseudoalteromonas</taxon>
    </lineage>
</organism>
<evidence type="ECO:0000313" key="1">
    <source>
        <dbReference type="EMBL" id="KID56608.1"/>
    </source>
</evidence>
<sequence>MSKMLSFIKKSNQVLFFVAVTLFIIVVSIDFITDLLDNKYEPPKIALVDNKDEHTQIKKTQYTIEYFAKLKDVYIFELSSKEIDINQTHDGEIVEMFAKPKVSLDLYTVPYLSKNAVNLMFVRENGERHMLLKKDGLILEISKAKFATNEAGYLLDKNLYLIINEDTNQNGYLDSDDSAKLFTSTFDGKDLSLVLQDIGAFNLISDNKVLISQKGKSPKFYAFEVQSSTLTHLNTSINTSTE</sequence>
<comment type="caution">
    <text evidence="1">The sequence shown here is derived from an EMBL/GenBank/DDBJ whole genome shotgun (WGS) entry which is preliminary data.</text>
</comment>
<evidence type="ECO:0000313" key="2">
    <source>
        <dbReference type="Proteomes" id="UP000031327"/>
    </source>
</evidence>
<dbReference type="RefSeq" id="WP_039609676.1">
    <property type="nucleotide sequence ID" value="NZ_JWIC01000006.1"/>
</dbReference>
<reference evidence="1 2" key="1">
    <citation type="submission" date="2014-12" db="EMBL/GenBank/DDBJ databases">
        <title>Draft Genome Sequence of Pseudoalteromonas luteoviolacea HI1.</title>
        <authorList>
            <person name="Asahina A.Y."/>
            <person name="Hadfield M.G."/>
        </authorList>
    </citation>
    <scope>NUCLEOTIDE SEQUENCE [LARGE SCALE GENOMIC DNA]</scope>
    <source>
        <strain evidence="1 2">HI1</strain>
    </source>
</reference>
<dbReference type="Proteomes" id="UP000031327">
    <property type="component" value="Unassembled WGS sequence"/>
</dbReference>
<dbReference type="EMBL" id="JWIC01000006">
    <property type="protein sequence ID" value="KID56608.1"/>
    <property type="molecule type" value="Genomic_DNA"/>
</dbReference>
<proteinExistence type="predicted"/>
<gene>
    <name evidence="1" type="ORF">JF50_11780</name>
</gene>
<protein>
    <submittedName>
        <fullName evidence="1">Uncharacterized protein</fullName>
    </submittedName>
</protein>
<dbReference type="OrthoDB" id="6311537at2"/>
<accession>A0A0C1MPT4</accession>
<dbReference type="AlphaFoldDB" id="A0A0C1MPT4"/>
<name>A0A0C1MPT4_9GAMM</name>